<dbReference type="Proteomes" id="UP001281147">
    <property type="component" value="Unassembled WGS sequence"/>
</dbReference>
<proteinExistence type="predicted"/>
<comment type="caution">
    <text evidence="1">The sequence shown here is derived from an EMBL/GenBank/DDBJ whole genome shotgun (WGS) entry which is preliminary data.</text>
</comment>
<protein>
    <submittedName>
        <fullName evidence="1">Uncharacterized protein</fullName>
    </submittedName>
</protein>
<name>A0ACC3MIY0_9PEZI</name>
<reference evidence="1" key="1">
    <citation type="submission" date="2023-07" db="EMBL/GenBank/DDBJ databases">
        <title>Black Yeasts Isolated from many extreme environments.</title>
        <authorList>
            <person name="Coleine C."/>
            <person name="Stajich J.E."/>
            <person name="Selbmann L."/>
        </authorList>
    </citation>
    <scope>NUCLEOTIDE SEQUENCE</scope>
    <source>
        <strain evidence="1">CCFEE 5714</strain>
    </source>
</reference>
<accession>A0ACC3MIY0</accession>
<organism evidence="1 2">
    <name type="scientific">Vermiconidia calcicola</name>
    <dbReference type="NCBI Taxonomy" id="1690605"/>
    <lineage>
        <taxon>Eukaryota</taxon>
        <taxon>Fungi</taxon>
        <taxon>Dikarya</taxon>
        <taxon>Ascomycota</taxon>
        <taxon>Pezizomycotina</taxon>
        <taxon>Dothideomycetes</taxon>
        <taxon>Dothideomycetidae</taxon>
        <taxon>Mycosphaerellales</taxon>
        <taxon>Extremaceae</taxon>
        <taxon>Vermiconidia</taxon>
    </lineage>
</organism>
<sequence>MAAVESPARQQESDFFDGQYTAQSVTVTICSALAIYNALELLLLISTTFRSYRGLYFWSLLVASAGVLPYAIGFMIEYYQLTIPWVGQIISTVGWCAMVTGQSLVLYSRLGVVLGPTHHNILKAVKWMIIIDGIVFHVSTTVIMFGANNAERNSGFVKAYKYIEKIQMTGFTIQEFIISGLYIWRIMDILKSSDWSRRGKRTMRELFGINILIFVMDIALLVMEYQDRRTIERALKQFIYSVKLKLEFSILNKLVSITTQTADGQTFATFDDAHAAADEQPLGNAVALPTFQSETEKPGFKGDATHVERASSFLSGTTYHGERLSAIDSPVVSTTADQQRRRRTLEEDLYAGACRHVAG</sequence>
<gene>
    <name evidence="1" type="ORF">LTR37_017872</name>
</gene>
<evidence type="ECO:0000313" key="1">
    <source>
        <dbReference type="EMBL" id="KAK3696619.1"/>
    </source>
</evidence>
<keyword evidence="2" id="KW-1185">Reference proteome</keyword>
<evidence type="ECO:0000313" key="2">
    <source>
        <dbReference type="Proteomes" id="UP001281147"/>
    </source>
</evidence>
<dbReference type="EMBL" id="JAUTXU010000238">
    <property type="protein sequence ID" value="KAK3696619.1"/>
    <property type="molecule type" value="Genomic_DNA"/>
</dbReference>